<reference evidence="1 2" key="1">
    <citation type="journal article" date="2022" name="Plant J.">
        <title>Chromosome-level genome of Camellia lanceoleosa provides a valuable resource for understanding genome evolution and self-incompatibility.</title>
        <authorList>
            <person name="Gong W."/>
            <person name="Xiao S."/>
            <person name="Wang L."/>
            <person name="Liao Z."/>
            <person name="Chang Y."/>
            <person name="Mo W."/>
            <person name="Hu G."/>
            <person name="Li W."/>
            <person name="Zhao G."/>
            <person name="Zhu H."/>
            <person name="Hu X."/>
            <person name="Ji K."/>
            <person name="Xiang X."/>
            <person name="Song Q."/>
            <person name="Yuan D."/>
            <person name="Jin S."/>
            <person name="Zhang L."/>
        </authorList>
    </citation>
    <scope>NUCLEOTIDE SEQUENCE [LARGE SCALE GENOMIC DNA]</scope>
    <source>
        <strain evidence="1">SQ_2022a</strain>
    </source>
</reference>
<gene>
    <name evidence="1" type="ORF">LOK49_LG12G01958</name>
</gene>
<accession>A0ACC0FVU7</accession>
<comment type="caution">
    <text evidence="1">The sequence shown here is derived from an EMBL/GenBank/DDBJ whole genome shotgun (WGS) entry which is preliminary data.</text>
</comment>
<dbReference type="Proteomes" id="UP001060215">
    <property type="component" value="Chromosome 13"/>
</dbReference>
<name>A0ACC0FVU7_9ERIC</name>
<sequence>MYYTFHKRLLNEDLVVKKKIYIHTHKDPHIHYTYTDLTDRQ</sequence>
<proteinExistence type="predicted"/>
<dbReference type="EMBL" id="CM045770">
    <property type="protein sequence ID" value="KAI7992921.1"/>
    <property type="molecule type" value="Genomic_DNA"/>
</dbReference>
<protein>
    <submittedName>
        <fullName evidence="1">Uncharacterized protein</fullName>
    </submittedName>
</protein>
<evidence type="ECO:0000313" key="2">
    <source>
        <dbReference type="Proteomes" id="UP001060215"/>
    </source>
</evidence>
<keyword evidence="2" id="KW-1185">Reference proteome</keyword>
<organism evidence="1 2">
    <name type="scientific">Camellia lanceoleosa</name>
    <dbReference type="NCBI Taxonomy" id="1840588"/>
    <lineage>
        <taxon>Eukaryota</taxon>
        <taxon>Viridiplantae</taxon>
        <taxon>Streptophyta</taxon>
        <taxon>Embryophyta</taxon>
        <taxon>Tracheophyta</taxon>
        <taxon>Spermatophyta</taxon>
        <taxon>Magnoliopsida</taxon>
        <taxon>eudicotyledons</taxon>
        <taxon>Gunneridae</taxon>
        <taxon>Pentapetalae</taxon>
        <taxon>asterids</taxon>
        <taxon>Ericales</taxon>
        <taxon>Theaceae</taxon>
        <taxon>Camellia</taxon>
    </lineage>
</organism>
<evidence type="ECO:0000313" key="1">
    <source>
        <dbReference type="EMBL" id="KAI7992921.1"/>
    </source>
</evidence>